<comment type="similarity">
    <text evidence="1">Belongs to the membrane fusion protein (MFP) (TC 8.A.1) family.</text>
</comment>
<dbReference type="PANTHER" id="PTHR30097">
    <property type="entry name" value="CATION EFFLUX SYSTEM PROTEIN CUSB"/>
    <property type="match status" value="1"/>
</dbReference>
<organism evidence="6 7">
    <name type="scientific">Fulvivirga imtechensis AK7</name>
    <dbReference type="NCBI Taxonomy" id="1237149"/>
    <lineage>
        <taxon>Bacteria</taxon>
        <taxon>Pseudomonadati</taxon>
        <taxon>Bacteroidota</taxon>
        <taxon>Cytophagia</taxon>
        <taxon>Cytophagales</taxon>
        <taxon>Fulvivirgaceae</taxon>
        <taxon>Fulvivirga</taxon>
    </lineage>
</organism>
<dbReference type="NCBIfam" id="TIGR01730">
    <property type="entry name" value="RND_mfp"/>
    <property type="match status" value="1"/>
</dbReference>
<dbReference type="Gene3D" id="2.40.420.20">
    <property type="match status" value="1"/>
</dbReference>
<dbReference type="Gene3D" id="2.40.30.170">
    <property type="match status" value="1"/>
</dbReference>
<dbReference type="eggNOG" id="COG0845">
    <property type="taxonomic scope" value="Bacteria"/>
</dbReference>
<dbReference type="GO" id="GO:0022857">
    <property type="term" value="F:transmembrane transporter activity"/>
    <property type="evidence" value="ECO:0007669"/>
    <property type="project" value="InterPro"/>
</dbReference>
<dbReference type="InterPro" id="IPR051909">
    <property type="entry name" value="MFP_Cation_Efflux"/>
</dbReference>
<dbReference type="InterPro" id="IPR058647">
    <property type="entry name" value="BSH_CzcB-like"/>
</dbReference>
<feature type="domain" description="CzcB-like barrel-sandwich hybrid" evidence="5">
    <location>
        <begin position="84"/>
        <end position="230"/>
    </location>
</feature>
<dbReference type="Pfam" id="PF25973">
    <property type="entry name" value="BSH_CzcB"/>
    <property type="match status" value="1"/>
</dbReference>
<reference evidence="6 7" key="1">
    <citation type="submission" date="2012-12" db="EMBL/GenBank/DDBJ databases">
        <title>Genome assembly of Fulvivirga imtechensis AK7.</title>
        <authorList>
            <person name="Nupur N."/>
            <person name="Khatri I."/>
            <person name="Kumar R."/>
            <person name="Subramanian S."/>
            <person name="Pinnaka A."/>
        </authorList>
    </citation>
    <scope>NUCLEOTIDE SEQUENCE [LARGE SCALE GENOMIC DNA]</scope>
    <source>
        <strain evidence="6 7">AK7</strain>
    </source>
</reference>
<feature type="compositionally biased region" description="Basic and acidic residues" evidence="3">
    <location>
        <begin position="18"/>
        <end position="41"/>
    </location>
</feature>
<keyword evidence="2" id="KW-0813">Transport</keyword>
<evidence type="ECO:0000256" key="3">
    <source>
        <dbReference type="SAM" id="MobiDB-lite"/>
    </source>
</evidence>
<dbReference type="InterPro" id="IPR058792">
    <property type="entry name" value="Beta-barrel_RND_2"/>
</dbReference>
<keyword evidence="7" id="KW-1185">Reference proteome</keyword>
<evidence type="ECO:0000313" key="7">
    <source>
        <dbReference type="Proteomes" id="UP000011135"/>
    </source>
</evidence>
<dbReference type="AlphaFoldDB" id="L8K0N7"/>
<dbReference type="GO" id="GO:0015679">
    <property type="term" value="P:plasma membrane copper ion transport"/>
    <property type="evidence" value="ECO:0007669"/>
    <property type="project" value="TreeGrafter"/>
</dbReference>
<dbReference type="Proteomes" id="UP000011135">
    <property type="component" value="Unassembled WGS sequence"/>
</dbReference>
<dbReference type="InterPro" id="IPR006143">
    <property type="entry name" value="RND_pump_MFP"/>
</dbReference>
<dbReference type="GO" id="GO:0016020">
    <property type="term" value="C:membrane"/>
    <property type="evidence" value="ECO:0007669"/>
    <property type="project" value="InterPro"/>
</dbReference>
<sequence length="414" mass="46263">MKYVVATILLFGCGESGRPAEDEHDHGGDAHEEHGAETHREEGMVSLTEIQLANADLQYSTLDTLNISGFVKTNGILDLPPQNIAAVSAPMDGFVKKVNYLVGDYVKKGAVLAVLEHMDYIKLQEEYLNVINNLEYLESEYERQRQLDSAQVTAKKQFQAASVAYKSALTRKKALEKQLQYMGLSPKSIAAGEISGSIAIRAPLSGYITALNVHNGAFVQSQEEIYELVDTDHMHLELNVFEQDINKIKIGQLILFTVPGLGEERYRGSVFLIGKSFDRDSKTVKVHGHIEEEHHEFLRGLYVEAKIYSGDEHMAALPEESIVNDQGQSYVFVLVKDIEEHENEEHHHAEGHSEAVEDHGITFRRVPVGTGIKDQGYVQIKQIADLPHGSQFVTKGAYYLYSEMKKGEGGHHHH</sequence>
<name>L8K0N7_9BACT</name>
<evidence type="ECO:0000256" key="1">
    <source>
        <dbReference type="ARBA" id="ARBA00009477"/>
    </source>
</evidence>
<accession>L8K0N7</accession>
<evidence type="ECO:0000259" key="4">
    <source>
        <dbReference type="Pfam" id="PF25954"/>
    </source>
</evidence>
<dbReference type="GO" id="GO:0060003">
    <property type="term" value="P:copper ion export"/>
    <property type="evidence" value="ECO:0007669"/>
    <property type="project" value="TreeGrafter"/>
</dbReference>
<dbReference type="STRING" id="1237149.C900_00117"/>
<gene>
    <name evidence="6" type="ORF">C900_00117</name>
</gene>
<feature type="region of interest" description="Disordered" evidence="3">
    <location>
        <begin position="17"/>
        <end position="41"/>
    </location>
</feature>
<comment type="caution">
    <text evidence="6">The sequence shown here is derived from an EMBL/GenBank/DDBJ whole genome shotgun (WGS) entry which is preliminary data.</text>
</comment>
<dbReference type="EMBL" id="AMZN01000010">
    <property type="protein sequence ID" value="ELR73037.1"/>
    <property type="molecule type" value="Genomic_DNA"/>
</dbReference>
<proteinExistence type="inferred from homology"/>
<dbReference type="Gene3D" id="2.40.50.100">
    <property type="match status" value="1"/>
</dbReference>
<protein>
    <submittedName>
        <fullName evidence="6">Cation efflux system protein</fullName>
    </submittedName>
</protein>
<evidence type="ECO:0000313" key="6">
    <source>
        <dbReference type="EMBL" id="ELR73037.1"/>
    </source>
</evidence>
<feature type="domain" description="CusB-like beta-barrel" evidence="4">
    <location>
        <begin position="236"/>
        <end position="307"/>
    </location>
</feature>
<dbReference type="GO" id="GO:0030313">
    <property type="term" value="C:cell envelope"/>
    <property type="evidence" value="ECO:0007669"/>
    <property type="project" value="TreeGrafter"/>
</dbReference>
<evidence type="ECO:0000259" key="5">
    <source>
        <dbReference type="Pfam" id="PF25973"/>
    </source>
</evidence>
<dbReference type="PANTHER" id="PTHR30097:SF4">
    <property type="entry name" value="SLR6042 PROTEIN"/>
    <property type="match status" value="1"/>
</dbReference>
<dbReference type="Pfam" id="PF25954">
    <property type="entry name" value="Beta-barrel_RND_2"/>
    <property type="match status" value="1"/>
</dbReference>
<evidence type="ECO:0000256" key="2">
    <source>
        <dbReference type="ARBA" id="ARBA00022448"/>
    </source>
</evidence>
<dbReference type="SUPFAM" id="SSF111369">
    <property type="entry name" value="HlyD-like secretion proteins"/>
    <property type="match status" value="1"/>
</dbReference>